<dbReference type="Pfam" id="PF03413">
    <property type="entry name" value="PepSY"/>
    <property type="match status" value="1"/>
</dbReference>
<dbReference type="RefSeq" id="WP_345249327.1">
    <property type="nucleotide sequence ID" value="NZ_BAABFO010000009.1"/>
</dbReference>
<feature type="compositionally biased region" description="Low complexity" evidence="1">
    <location>
        <begin position="258"/>
        <end position="268"/>
    </location>
</feature>
<sequence>MQTLSSSARPADAHNAAYRTLWRWHFYAALFVMPFLVVLAVTGTLYCFQPQIEPLLYPGRLVVTPAGTPRLSEDALLARARAAVPPGARPATATIGSDPRRSAEFVFRYPDGEKYSVYLNPYTGDMLGTLNVERRFMQVDRMIHRKLLLGKPGELLMELAACWTLVMVGTGIALWWPRGAFAWRGTLWPRLELRGRPLWKSVHAAMGIWLAAGAVAFILTGLPWSGSWGQQFKSLATRAHLGSPPGAWGGSALQSTIPGQAAAAPAGQTQYGGTPHEGHGMDGMGDMGDMPGMVMDDLPLPQTPWAVGATAVPESHPAGRPATALPLGRVLDIARQNGISDGYDVAFPTGPSGVYTVSYFPADPKREHVLHIDQYSGKVLEDIGYADYGAVSRAVSYGTALHMGRYFGLANQLVCALISLGLAGMVVTGFAMWWKRRPRNALGAPARLLTPVTMRRWKIGLTALGVIFPLMGGTMLLVWALDSVAMRRRAAG</sequence>
<dbReference type="Proteomes" id="UP001501671">
    <property type="component" value="Unassembled WGS sequence"/>
</dbReference>
<reference evidence="5" key="1">
    <citation type="journal article" date="2019" name="Int. J. Syst. Evol. Microbiol.">
        <title>The Global Catalogue of Microorganisms (GCM) 10K type strain sequencing project: providing services to taxonomists for standard genome sequencing and annotation.</title>
        <authorList>
            <consortium name="The Broad Institute Genomics Platform"/>
            <consortium name="The Broad Institute Genome Sequencing Center for Infectious Disease"/>
            <person name="Wu L."/>
            <person name="Ma J."/>
        </authorList>
    </citation>
    <scope>NUCLEOTIDE SEQUENCE [LARGE SCALE GENOMIC DNA]</scope>
    <source>
        <strain evidence="5">JCM 17666</strain>
    </source>
</reference>
<feature type="transmembrane region" description="Helical" evidence="2">
    <location>
        <begin position="413"/>
        <end position="434"/>
    </location>
</feature>
<evidence type="ECO:0000313" key="5">
    <source>
        <dbReference type="Proteomes" id="UP001501671"/>
    </source>
</evidence>
<evidence type="ECO:0000259" key="3">
    <source>
        <dbReference type="Pfam" id="PF03413"/>
    </source>
</evidence>
<dbReference type="PANTHER" id="PTHR34219">
    <property type="entry name" value="IRON-REGULATED INNER MEMBRANE PROTEIN-RELATED"/>
    <property type="match status" value="1"/>
</dbReference>
<name>A0ABP8GZY7_9BURK</name>
<evidence type="ECO:0000256" key="1">
    <source>
        <dbReference type="SAM" id="MobiDB-lite"/>
    </source>
</evidence>
<keyword evidence="2" id="KW-0812">Transmembrane</keyword>
<accession>A0ABP8GZY7</accession>
<dbReference type="Pfam" id="PF03929">
    <property type="entry name" value="PepSY_TM"/>
    <property type="match status" value="1"/>
</dbReference>
<keyword evidence="2" id="KW-1133">Transmembrane helix</keyword>
<feature type="region of interest" description="Disordered" evidence="1">
    <location>
        <begin position="247"/>
        <end position="295"/>
    </location>
</feature>
<dbReference type="InterPro" id="IPR005625">
    <property type="entry name" value="PepSY-ass_TM"/>
</dbReference>
<evidence type="ECO:0000313" key="4">
    <source>
        <dbReference type="EMBL" id="GAA4332367.1"/>
    </source>
</evidence>
<dbReference type="InterPro" id="IPR025711">
    <property type="entry name" value="PepSY"/>
</dbReference>
<keyword evidence="2" id="KW-0472">Membrane</keyword>
<feature type="transmembrane region" description="Helical" evidence="2">
    <location>
        <begin position="202"/>
        <end position="224"/>
    </location>
</feature>
<feature type="domain" description="PepSY" evidence="3">
    <location>
        <begin position="71"/>
        <end position="129"/>
    </location>
</feature>
<evidence type="ECO:0000256" key="2">
    <source>
        <dbReference type="SAM" id="Phobius"/>
    </source>
</evidence>
<keyword evidence="5" id="KW-1185">Reference proteome</keyword>
<protein>
    <submittedName>
        <fullName evidence="4">PepSY domain-containing protein</fullName>
    </submittedName>
</protein>
<proteinExistence type="predicted"/>
<feature type="transmembrane region" description="Helical" evidence="2">
    <location>
        <begin position="24"/>
        <end position="48"/>
    </location>
</feature>
<feature type="transmembrane region" description="Helical" evidence="2">
    <location>
        <begin position="459"/>
        <end position="481"/>
    </location>
</feature>
<feature type="transmembrane region" description="Helical" evidence="2">
    <location>
        <begin position="155"/>
        <end position="176"/>
    </location>
</feature>
<dbReference type="PANTHER" id="PTHR34219:SF1">
    <property type="entry name" value="PEPSY DOMAIN-CONTAINING PROTEIN"/>
    <property type="match status" value="1"/>
</dbReference>
<organism evidence="4 5">
    <name type="scientific">Pigmentiphaga soli</name>
    <dbReference type="NCBI Taxonomy" id="1007095"/>
    <lineage>
        <taxon>Bacteria</taxon>
        <taxon>Pseudomonadati</taxon>
        <taxon>Pseudomonadota</taxon>
        <taxon>Betaproteobacteria</taxon>
        <taxon>Burkholderiales</taxon>
        <taxon>Alcaligenaceae</taxon>
        <taxon>Pigmentiphaga</taxon>
    </lineage>
</organism>
<gene>
    <name evidence="4" type="ORF">GCM10023144_22210</name>
</gene>
<comment type="caution">
    <text evidence="4">The sequence shown here is derived from an EMBL/GenBank/DDBJ whole genome shotgun (WGS) entry which is preliminary data.</text>
</comment>
<dbReference type="EMBL" id="BAABFO010000009">
    <property type="protein sequence ID" value="GAA4332367.1"/>
    <property type="molecule type" value="Genomic_DNA"/>
</dbReference>